<dbReference type="RefSeq" id="WP_196607796.1">
    <property type="nucleotide sequence ID" value="NZ_VRYY01000006.1"/>
</dbReference>
<keyword evidence="2" id="KW-1185">Reference proteome</keyword>
<dbReference type="EMBL" id="VRYY01000006">
    <property type="protein sequence ID" value="MBG3875508.1"/>
    <property type="molecule type" value="Genomic_DNA"/>
</dbReference>
<organism evidence="1 2">
    <name type="scientific">Nitratidesulfovibrio oxamicus</name>
    <dbReference type="NCBI Taxonomy" id="32016"/>
    <lineage>
        <taxon>Bacteria</taxon>
        <taxon>Pseudomonadati</taxon>
        <taxon>Thermodesulfobacteriota</taxon>
        <taxon>Desulfovibrionia</taxon>
        <taxon>Desulfovibrionales</taxon>
        <taxon>Desulfovibrionaceae</taxon>
        <taxon>Nitratidesulfovibrio</taxon>
    </lineage>
</organism>
<gene>
    <name evidence="1" type="ORF">FVW20_00315</name>
</gene>
<comment type="caution">
    <text evidence="1">The sequence shown here is derived from an EMBL/GenBank/DDBJ whole genome shotgun (WGS) entry which is preliminary data.</text>
</comment>
<dbReference type="Pfam" id="PF03864">
    <property type="entry name" value="Phage_cap_E"/>
    <property type="match status" value="1"/>
</dbReference>
<dbReference type="Proteomes" id="UP001194469">
    <property type="component" value="Unassembled WGS sequence"/>
</dbReference>
<name>A0ABS0IZ81_9BACT</name>
<dbReference type="Gene3D" id="3.15.30.10">
    <property type="entry name" value="putative capsid protein of prophage domain like"/>
    <property type="match status" value="1"/>
</dbReference>
<sequence length="337" mass="37305">MSKPGPWDFQYLTEAIAEMPGMPGLLQKTLFKDRNTNPATILQFDKEKYKNKVVPYTTAVQGGTIIEHTRKSATWLEFPKLRPKKQMDPKKLLARPAGFVPYLVGGQTAELAAQKNLATELQDMRARLDLTIEKACADILQGSMTIDELGLVYDYGMPAGNKVTLTGGDLWSDDASDIDEQVESWAKKAKDQTGFSPDVMLMGTSVSARFTSHPKIQKQLDNKRMEVGLLAPQFAADYVGFYKGLQLYRYGGSFLDANDAPQEIWPVNKIALYSTKAKAVLEFGLIEDLTAGIGGVQAEYFSKMFIEEEPSSLWMLGETNPLPVIYQPASVVTAVVL</sequence>
<reference evidence="1 2" key="1">
    <citation type="submission" date="2019-08" db="EMBL/GenBank/DDBJ databases">
        <authorList>
            <person name="Luo N."/>
        </authorList>
    </citation>
    <scope>NUCLEOTIDE SEQUENCE [LARGE SCALE GENOMIC DNA]</scope>
    <source>
        <strain evidence="1 2">NCIMB 9442</strain>
    </source>
</reference>
<evidence type="ECO:0000313" key="2">
    <source>
        <dbReference type="Proteomes" id="UP001194469"/>
    </source>
</evidence>
<protein>
    <submittedName>
        <fullName evidence="1">Major capsid protein</fullName>
    </submittedName>
</protein>
<dbReference type="Gene3D" id="3.30.1930.10">
    <property type="entry name" value="capsid protein of prophage domain"/>
    <property type="match status" value="1"/>
</dbReference>
<accession>A0ABS0IZ81</accession>
<evidence type="ECO:0000313" key="1">
    <source>
        <dbReference type="EMBL" id="MBG3875508.1"/>
    </source>
</evidence>
<dbReference type="InterPro" id="IPR005564">
    <property type="entry name" value="Major_capsid_GpE"/>
</dbReference>
<proteinExistence type="predicted"/>